<proteinExistence type="inferred from homology"/>
<comment type="similarity">
    <text evidence="2">Belongs to the Fur family.</text>
</comment>
<dbReference type="GO" id="GO:0008270">
    <property type="term" value="F:zinc ion binding"/>
    <property type="evidence" value="ECO:0007669"/>
    <property type="project" value="TreeGrafter"/>
</dbReference>
<dbReference type="Proteomes" id="UP000320390">
    <property type="component" value="Chromosome"/>
</dbReference>
<feature type="binding site" evidence="12">
    <location>
        <position position="100"/>
    </location>
    <ligand>
        <name>Zn(2+)</name>
        <dbReference type="ChEBI" id="CHEBI:29105"/>
    </ligand>
</feature>
<name>A0A518EU24_9BACT</name>
<evidence type="ECO:0000313" key="15">
    <source>
        <dbReference type="Proteomes" id="UP000320390"/>
    </source>
</evidence>
<evidence type="ECO:0000256" key="7">
    <source>
        <dbReference type="ARBA" id="ARBA00022723"/>
    </source>
</evidence>
<feature type="binding site" evidence="12">
    <location>
        <position position="140"/>
    </location>
    <ligand>
        <name>Zn(2+)</name>
        <dbReference type="ChEBI" id="CHEBI:29105"/>
    </ligand>
</feature>
<dbReference type="InterPro" id="IPR043135">
    <property type="entry name" value="Fur_C"/>
</dbReference>
<keyword evidence="11" id="KW-0804">Transcription</keyword>
<feature type="binding site" evidence="12">
    <location>
        <position position="103"/>
    </location>
    <ligand>
        <name>Zn(2+)</name>
        <dbReference type="ChEBI" id="CHEBI:29105"/>
    </ligand>
</feature>
<protein>
    <recommendedName>
        <fullName evidence="4">Ferric uptake regulation protein</fullName>
    </recommendedName>
</protein>
<dbReference type="InterPro" id="IPR036388">
    <property type="entry name" value="WH-like_DNA-bd_sf"/>
</dbReference>
<feature type="binding site" evidence="13">
    <location>
        <position position="115"/>
    </location>
    <ligand>
        <name>Fe cation</name>
        <dbReference type="ChEBI" id="CHEBI:24875"/>
    </ligand>
</feature>
<dbReference type="Gene3D" id="1.10.10.10">
    <property type="entry name" value="Winged helix-like DNA-binding domain superfamily/Winged helix DNA-binding domain"/>
    <property type="match status" value="1"/>
</dbReference>
<evidence type="ECO:0000256" key="6">
    <source>
        <dbReference type="ARBA" id="ARBA00022491"/>
    </source>
</evidence>
<evidence type="ECO:0000313" key="14">
    <source>
        <dbReference type="EMBL" id="QDV07590.1"/>
    </source>
</evidence>
<evidence type="ECO:0000256" key="1">
    <source>
        <dbReference type="ARBA" id="ARBA00004496"/>
    </source>
</evidence>
<feature type="binding site" evidence="13">
    <location>
        <position position="132"/>
    </location>
    <ligand>
        <name>Fe cation</name>
        <dbReference type="ChEBI" id="CHEBI:24875"/>
    </ligand>
</feature>
<comment type="subunit">
    <text evidence="3">Homodimer.</text>
</comment>
<comment type="subcellular location">
    <subcellularLocation>
        <location evidence="1">Cytoplasm</location>
    </subcellularLocation>
</comment>
<evidence type="ECO:0000256" key="8">
    <source>
        <dbReference type="ARBA" id="ARBA00022833"/>
    </source>
</evidence>
<dbReference type="RefSeq" id="WP_419190219.1">
    <property type="nucleotide sequence ID" value="NZ_CP036434.1"/>
</dbReference>
<dbReference type="GO" id="GO:0000976">
    <property type="term" value="F:transcription cis-regulatory region binding"/>
    <property type="evidence" value="ECO:0007669"/>
    <property type="project" value="TreeGrafter"/>
</dbReference>
<dbReference type="CDD" id="cd07153">
    <property type="entry name" value="Fur_like"/>
    <property type="match status" value="1"/>
</dbReference>
<dbReference type="GO" id="GO:0045892">
    <property type="term" value="P:negative regulation of DNA-templated transcription"/>
    <property type="evidence" value="ECO:0007669"/>
    <property type="project" value="TreeGrafter"/>
</dbReference>
<keyword evidence="6" id="KW-0678">Repressor</keyword>
<dbReference type="Gene3D" id="3.30.1490.190">
    <property type="match status" value="1"/>
</dbReference>
<dbReference type="GO" id="GO:1900376">
    <property type="term" value="P:regulation of secondary metabolite biosynthetic process"/>
    <property type="evidence" value="ECO:0007669"/>
    <property type="project" value="TreeGrafter"/>
</dbReference>
<keyword evidence="9" id="KW-0805">Transcription regulation</keyword>
<keyword evidence="7 12" id="KW-0479">Metal-binding</keyword>
<keyword evidence="13" id="KW-0408">Iron</keyword>
<organism evidence="14 15">
    <name type="scientific">Saltatorellus ferox</name>
    <dbReference type="NCBI Taxonomy" id="2528018"/>
    <lineage>
        <taxon>Bacteria</taxon>
        <taxon>Pseudomonadati</taxon>
        <taxon>Planctomycetota</taxon>
        <taxon>Planctomycetia</taxon>
        <taxon>Planctomycetia incertae sedis</taxon>
        <taxon>Saltatorellus</taxon>
    </lineage>
</organism>
<dbReference type="SUPFAM" id="SSF46785">
    <property type="entry name" value="Winged helix' DNA-binding domain"/>
    <property type="match status" value="1"/>
</dbReference>
<dbReference type="AlphaFoldDB" id="A0A518EU24"/>
<dbReference type="Pfam" id="PF01475">
    <property type="entry name" value="FUR"/>
    <property type="match status" value="1"/>
</dbReference>
<feature type="binding site" evidence="13">
    <location>
        <position position="96"/>
    </location>
    <ligand>
        <name>Fe cation</name>
        <dbReference type="ChEBI" id="CHEBI:24875"/>
    </ligand>
</feature>
<keyword evidence="10" id="KW-0238">DNA-binding</keyword>
<comment type="cofactor">
    <cofactor evidence="13">
        <name>Mn(2+)</name>
        <dbReference type="ChEBI" id="CHEBI:29035"/>
    </cofactor>
    <cofactor evidence="13">
        <name>Fe(2+)</name>
        <dbReference type="ChEBI" id="CHEBI:29033"/>
    </cofactor>
    <text evidence="13">Binds 1 Mn(2+) or Fe(2+) ion per subunit.</text>
</comment>
<feature type="binding site" evidence="12">
    <location>
        <position position="143"/>
    </location>
    <ligand>
        <name>Zn(2+)</name>
        <dbReference type="ChEBI" id="CHEBI:29105"/>
    </ligand>
</feature>
<dbReference type="InterPro" id="IPR036390">
    <property type="entry name" value="WH_DNA-bd_sf"/>
</dbReference>
<feature type="binding site" evidence="13">
    <location>
        <position position="94"/>
    </location>
    <ligand>
        <name>Fe cation</name>
        <dbReference type="ChEBI" id="CHEBI:24875"/>
    </ligand>
</feature>
<sequence>MNETAIEKRFEEFLKGENLKMTPQRRRVFEKAFAVHDHFSVERMYEWLKAEEGPAVSRATVYRTLEVLERGGFIEAVETGRGEVVYEHILGHEHHDHMVCRICGTIAEFQDEQIEALQRKNAKALGFIMTGHMLRLSGICSSCADQLRAEGKLESTLENL</sequence>
<reference evidence="14 15" key="1">
    <citation type="submission" date="2019-02" db="EMBL/GenBank/DDBJ databases">
        <title>Deep-cultivation of Planctomycetes and their phenomic and genomic characterization uncovers novel biology.</title>
        <authorList>
            <person name="Wiegand S."/>
            <person name="Jogler M."/>
            <person name="Boedeker C."/>
            <person name="Pinto D."/>
            <person name="Vollmers J."/>
            <person name="Rivas-Marin E."/>
            <person name="Kohn T."/>
            <person name="Peeters S.H."/>
            <person name="Heuer A."/>
            <person name="Rast P."/>
            <person name="Oberbeckmann S."/>
            <person name="Bunk B."/>
            <person name="Jeske O."/>
            <person name="Meyerdierks A."/>
            <person name="Storesund J.E."/>
            <person name="Kallscheuer N."/>
            <person name="Luecker S."/>
            <person name="Lage O.M."/>
            <person name="Pohl T."/>
            <person name="Merkel B.J."/>
            <person name="Hornburger P."/>
            <person name="Mueller R.-W."/>
            <person name="Bruemmer F."/>
            <person name="Labrenz M."/>
            <person name="Spormann A.M."/>
            <person name="Op den Camp H."/>
            <person name="Overmann J."/>
            <person name="Amann R."/>
            <person name="Jetten M.S.M."/>
            <person name="Mascher T."/>
            <person name="Medema M.H."/>
            <person name="Devos D.P."/>
            <person name="Kaster A.-K."/>
            <person name="Ovreas L."/>
            <person name="Rohde M."/>
            <person name="Galperin M.Y."/>
            <person name="Jogler C."/>
        </authorList>
    </citation>
    <scope>NUCLEOTIDE SEQUENCE [LARGE SCALE GENOMIC DNA]</scope>
    <source>
        <strain evidence="14 15">Poly30</strain>
    </source>
</reference>
<evidence type="ECO:0000256" key="10">
    <source>
        <dbReference type="ARBA" id="ARBA00023125"/>
    </source>
</evidence>
<dbReference type="GO" id="GO:0003700">
    <property type="term" value="F:DNA-binding transcription factor activity"/>
    <property type="evidence" value="ECO:0007669"/>
    <property type="project" value="InterPro"/>
</dbReference>
<gene>
    <name evidence="14" type="primary">fur</name>
    <name evidence="14" type="ORF">Poly30_31160</name>
</gene>
<dbReference type="GO" id="GO:0005829">
    <property type="term" value="C:cytosol"/>
    <property type="evidence" value="ECO:0007669"/>
    <property type="project" value="TreeGrafter"/>
</dbReference>
<evidence type="ECO:0000256" key="13">
    <source>
        <dbReference type="PIRSR" id="PIRSR602481-2"/>
    </source>
</evidence>
<evidence type="ECO:0000256" key="5">
    <source>
        <dbReference type="ARBA" id="ARBA00022490"/>
    </source>
</evidence>
<dbReference type="PANTHER" id="PTHR33202">
    <property type="entry name" value="ZINC UPTAKE REGULATION PROTEIN"/>
    <property type="match status" value="1"/>
</dbReference>
<evidence type="ECO:0000256" key="3">
    <source>
        <dbReference type="ARBA" id="ARBA00011738"/>
    </source>
</evidence>
<evidence type="ECO:0000256" key="12">
    <source>
        <dbReference type="PIRSR" id="PIRSR602481-1"/>
    </source>
</evidence>
<dbReference type="PANTHER" id="PTHR33202:SF2">
    <property type="entry name" value="FERRIC UPTAKE REGULATION PROTEIN"/>
    <property type="match status" value="1"/>
</dbReference>
<evidence type="ECO:0000256" key="11">
    <source>
        <dbReference type="ARBA" id="ARBA00023163"/>
    </source>
</evidence>
<comment type="cofactor">
    <cofactor evidence="12">
        <name>Zn(2+)</name>
        <dbReference type="ChEBI" id="CHEBI:29105"/>
    </cofactor>
    <text evidence="12">Binds 1 zinc ion per subunit.</text>
</comment>
<evidence type="ECO:0000256" key="9">
    <source>
        <dbReference type="ARBA" id="ARBA00023015"/>
    </source>
</evidence>
<evidence type="ECO:0000256" key="2">
    <source>
        <dbReference type="ARBA" id="ARBA00007957"/>
    </source>
</evidence>
<keyword evidence="8 12" id="KW-0862">Zinc</keyword>
<accession>A0A518EU24</accession>
<dbReference type="InterPro" id="IPR002481">
    <property type="entry name" value="FUR"/>
</dbReference>
<dbReference type="EMBL" id="CP036434">
    <property type="protein sequence ID" value="QDV07590.1"/>
    <property type="molecule type" value="Genomic_DNA"/>
</dbReference>
<keyword evidence="5" id="KW-0963">Cytoplasm</keyword>
<evidence type="ECO:0000256" key="4">
    <source>
        <dbReference type="ARBA" id="ARBA00020910"/>
    </source>
</evidence>
<keyword evidence="15" id="KW-1185">Reference proteome</keyword>